<dbReference type="PANTHER" id="PTHR43685:SF2">
    <property type="entry name" value="GLYCOSYLTRANSFERASE 2-LIKE DOMAIN-CONTAINING PROTEIN"/>
    <property type="match status" value="1"/>
</dbReference>
<proteinExistence type="predicted"/>
<organism evidence="2 3">
    <name type="scientific">Paenibacillus uliginis N3/975</name>
    <dbReference type="NCBI Taxonomy" id="1313296"/>
    <lineage>
        <taxon>Bacteria</taxon>
        <taxon>Bacillati</taxon>
        <taxon>Bacillota</taxon>
        <taxon>Bacilli</taxon>
        <taxon>Bacillales</taxon>
        <taxon>Paenibacillaceae</taxon>
        <taxon>Paenibacillus</taxon>
    </lineage>
</organism>
<dbReference type="InterPro" id="IPR029044">
    <property type="entry name" value="Nucleotide-diphossugar_trans"/>
</dbReference>
<keyword evidence="3" id="KW-1185">Reference proteome</keyword>
<accession>A0A1X7HMI8</accession>
<sequence length="230" mass="26841">MISIICCTMRPSFMKNIFSNYVRQNFENKEMIIVLNHDDMDINIWREKAKKHKNVSVYQLSEKCKLGKCLNYGIGKAKYDLVAKFDDDDYYAPDYLNEAINTLNKSKASIVGKHTSFLYFEGENALMLFRKGGEKKYRRHVKGGTLLFKKSVWDKIKFNEQLVSASDADFLRRCKAKGFRIFSSSKYNYVCVRRKNVKSHTQQLSTVNYMAKCKLISYTDNYVLLITKSV</sequence>
<dbReference type="SUPFAM" id="SSF53448">
    <property type="entry name" value="Nucleotide-diphospho-sugar transferases"/>
    <property type="match status" value="1"/>
</dbReference>
<dbReference type="Proteomes" id="UP000192940">
    <property type="component" value="Chromosome I"/>
</dbReference>
<dbReference type="EMBL" id="LT840184">
    <property type="protein sequence ID" value="SMF89466.1"/>
    <property type="molecule type" value="Genomic_DNA"/>
</dbReference>
<dbReference type="AlphaFoldDB" id="A0A1X7HMI8"/>
<feature type="domain" description="Glycosyltransferase 2-like" evidence="1">
    <location>
        <begin position="4"/>
        <end position="139"/>
    </location>
</feature>
<name>A0A1X7HMI8_9BACL</name>
<gene>
    <name evidence="2" type="ORF">SAMN05661091_4661</name>
</gene>
<dbReference type="Gene3D" id="3.90.550.10">
    <property type="entry name" value="Spore Coat Polysaccharide Biosynthesis Protein SpsA, Chain A"/>
    <property type="match status" value="1"/>
</dbReference>
<evidence type="ECO:0000259" key="1">
    <source>
        <dbReference type="Pfam" id="PF00535"/>
    </source>
</evidence>
<dbReference type="STRING" id="1313296.SAMN05661091_4661"/>
<dbReference type="RefSeq" id="WP_280174953.1">
    <property type="nucleotide sequence ID" value="NZ_LT840184.1"/>
</dbReference>
<evidence type="ECO:0000313" key="3">
    <source>
        <dbReference type="Proteomes" id="UP000192940"/>
    </source>
</evidence>
<keyword evidence="2" id="KW-0808">Transferase</keyword>
<dbReference type="Pfam" id="PF00535">
    <property type="entry name" value="Glycos_transf_2"/>
    <property type="match status" value="1"/>
</dbReference>
<dbReference type="PANTHER" id="PTHR43685">
    <property type="entry name" value="GLYCOSYLTRANSFERASE"/>
    <property type="match status" value="1"/>
</dbReference>
<evidence type="ECO:0000313" key="2">
    <source>
        <dbReference type="EMBL" id="SMF89466.1"/>
    </source>
</evidence>
<dbReference type="InterPro" id="IPR050834">
    <property type="entry name" value="Glycosyltransf_2"/>
</dbReference>
<dbReference type="GO" id="GO:0016740">
    <property type="term" value="F:transferase activity"/>
    <property type="evidence" value="ECO:0007669"/>
    <property type="project" value="UniProtKB-KW"/>
</dbReference>
<reference evidence="2 3" key="1">
    <citation type="submission" date="2017-04" db="EMBL/GenBank/DDBJ databases">
        <authorList>
            <person name="Afonso C.L."/>
            <person name="Miller P.J."/>
            <person name="Scott M.A."/>
            <person name="Spackman E."/>
            <person name="Goraichik I."/>
            <person name="Dimitrov K.M."/>
            <person name="Suarez D.L."/>
            <person name="Swayne D.E."/>
        </authorList>
    </citation>
    <scope>NUCLEOTIDE SEQUENCE [LARGE SCALE GENOMIC DNA]</scope>
    <source>
        <strain evidence="2 3">N3/975</strain>
    </source>
</reference>
<protein>
    <submittedName>
        <fullName evidence="2">Glycosyltransferases, probably involved in cell wall biogenesis</fullName>
    </submittedName>
</protein>
<dbReference type="InterPro" id="IPR001173">
    <property type="entry name" value="Glyco_trans_2-like"/>
</dbReference>